<evidence type="ECO:0000313" key="2">
    <source>
        <dbReference type="Proteomes" id="UP000827872"/>
    </source>
</evidence>
<dbReference type="Proteomes" id="UP000827872">
    <property type="component" value="Linkage Group LG02"/>
</dbReference>
<gene>
    <name evidence="1" type="ORF">K3G42_011001</name>
</gene>
<accession>A0ACB8G0A7</accession>
<evidence type="ECO:0000313" key="1">
    <source>
        <dbReference type="EMBL" id="KAH8013094.1"/>
    </source>
</evidence>
<name>A0ACB8G0A7_9SAUR</name>
<organism evidence="1 2">
    <name type="scientific">Sphaerodactylus townsendi</name>
    <dbReference type="NCBI Taxonomy" id="933632"/>
    <lineage>
        <taxon>Eukaryota</taxon>
        <taxon>Metazoa</taxon>
        <taxon>Chordata</taxon>
        <taxon>Craniata</taxon>
        <taxon>Vertebrata</taxon>
        <taxon>Euteleostomi</taxon>
        <taxon>Lepidosauria</taxon>
        <taxon>Squamata</taxon>
        <taxon>Bifurcata</taxon>
        <taxon>Gekkota</taxon>
        <taxon>Sphaerodactylidae</taxon>
        <taxon>Sphaerodactylus</taxon>
    </lineage>
</organism>
<dbReference type="EMBL" id="CM037615">
    <property type="protein sequence ID" value="KAH8013094.1"/>
    <property type="molecule type" value="Genomic_DNA"/>
</dbReference>
<keyword evidence="2" id="KW-1185">Reference proteome</keyword>
<reference evidence="1" key="1">
    <citation type="submission" date="2021-08" db="EMBL/GenBank/DDBJ databases">
        <title>The first chromosome-level gecko genome reveals the dynamic sex chromosomes of Neotropical dwarf geckos (Sphaerodactylidae: Sphaerodactylus).</title>
        <authorList>
            <person name="Pinto B.J."/>
            <person name="Keating S.E."/>
            <person name="Gamble T."/>
        </authorList>
    </citation>
    <scope>NUCLEOTIDE SEQUENCE</scope>
    <source>
        <strain evidence="1">TG3544</strain>
    </source>
</reference>
<comment type="caution">
    <text evidence="1">The sequence shown here is derived from an EMBL/GenBank/DDBJ whole genome shotgun (WGS) entry which is preliminary data.</text>
</comment>
<protein>
    <submittedName>
        <fullName evidence="1">Uncharacterized protein</fullName>
    </submittedName>
</protein>
<proteinExistence type="predicted"/>
<sequence>MCDRSLCRPSYVGSLLNLPSTTDSFYFPNLRANGSHQLAASLPALAYPRNSLAWSPPAGHAFATPSPPPPYLAAAGNLPFALNPGKEASEGHHKPGGDPHCASKQEERSNRHSREGAASQPGGMLLAAAKGLKYEARGLPGPPAALLDADCGASGLKEDLKQAVNLNVTLQPPAAAQLNHRASLQDGLPWGPIHARSRKKRKPYTKQQIAELESEFLLSEFINRQKRKELSGRLHLSDQQVKIWFQNRRMKKKRAAMREQHPLALY</sequence>